<dbReference type="EMBL" id="JASAOG010000138">
    <property type="protein sequence ID" value="KAK0048392.1"/>
    <property type="molecule type" value="Genomic_DNA"/>
</dbReference>
<evidence type="ECO:0000313" key="4">
    <source>
        <dbReference type="EMBL" id="KAK0048392.1"/>
    </source>
</evidence>
<dbReference type="InterPro" id="IPR036527">
    <property type="entry name" value="SCP2_sterol-bd_dom_sf"/>
</dbReference>
<dbReference type="InterPro" id="IPR001107">
    <property type="entry name" value="Band_7"/>
</dbReference>
<dbReference type="SUPFAM" id="SSF117892">
    <property type="entry name" value="Band 7/SPFH domain"/>
    <property type="match status" value="1"/>
</dbReference>
<dbReference type="PANTHER" id="PTHR10264">
    <property type="entry name" value="BAND 7 PROTEIN-RELATED"/>
    <property type="match status" value="1"/>
</dbReference>
<reference evidence="4" key="2">
    <citation type="submission" date="2023-04" db="EMBL/GenBank/DDBJ databases">
        <authorList>
            <person name="Bu L."/>
            <person name="Lu L."/>
            <person name="Laidemitt M.R."/>
            <person name="Zhang S.M."/>
            <person name="Mutuku M."/>
            <person name="Mkoji G."/>
            <person name="Steinauer M."/>
            <person name="Loker E.S."/>
        </authorList>
    </citation>
    <scope>NUCLEOTIDE SEQUENCE</scope>
    <source>
        <strain evidence="4">KasaAsao</strain>
        <tissue evidence="4">Whole Snail</tissue>
    </source>
</reference>
<protein>
    <submittedName>
        <fullName evidence="4">Stomatin-like protein 1</fullName>
    </submittedName>
</protein>
<keyword evidence="2" id="KW-1133">Transmembrane helix</keyword>
<comment type="caution">
    <text evidence="4">The sequence shown here is derived from an EMBL/GenBank/DDBJ whole genome shotgun (WGS) entry which is preliminary data.</text>
</comment>
<dbReference type="Proteomes" id="UP001233172">
    <property type="component" value="Unassembled WGS sequence"/>
</dbReference>
<dbReference type="InterPro" id="IPR043202">
    <property type="entry name" value="Band-7_stomatin-like"/>
</dbReference>
<dbReference type="GO" id="GO:0009898">
    <property type="term" value="C:cytoplasmic side of plasma membrane"/>
    <property type="evidence" value="ECO:0007669"/>
    <property type="project" value="UniProtKB-ARBA"/>
</dbReference>
<dbReference type="Gene3D" id="3.30.479.30">
    <property type="entry name" value="Band 7 domain"/>
    <property type="match status" value="1"/>
</dbReference>
<keyword evidence="2" id="KW-0472">Membrane</keyword>
<dbReference type="AlphaFoldDB" id="A0AAD8F1L7"/>
<keyword evidence="2" id="KW-0812">Transmembrane</keyword>
<evidence type="ECO:0000256" key="2">
    <source>
        <dbReference type="SAM" id="Phobius"/>
    </source>
</evidence>
<dbReference type="SMART" id="SM00244">
    <property type="entry name" value="PHB"/>
    <property type="match status" value="1"/>
</dbReference>
<dbReference type="PRINTS" id="PR00721">
    <property type="entry name" value="STOMATIN"/>
</dbReference>
<reference evidence="4" key="1">
    <citation type="journal article" date="2023" name="PLoS Negl. Trop. Dis.">
        <title>A genome sequence for Biomphalaria pfeifferi, the major vector snail for the human-infecting parasite Schistosoma mansoni.</title>
        <authorList>
            <person name="Bu L."/>
            <person name="Lu L."/>
            <person name="Laidemitt M.R."/>
            <person name="Zhang S.M."/>
            <person name="Mutuku M."/>
            <person name="Mkoji G."/>
            <person name="Steinauer M."/>
            <person name="Loker E.S."/>
        </authorList>
    </citation>
    <scope>NUCLEOTIDE SEQUENCE</scope>
    <source>
        <strain evidence="4">KasaAsao</strain>
    </source>
</reference>
<evidence type="ECO:0000313" key="5">
    <source>
        <dbReference type="Proteomes" id="UP001233172"/>
    </source>
</evidence>
<evidence type="ECO:0000259" key="3">
    <source>
        <dbReference type="SMART" id="SM00244"/>
    </source>
</evidence>
<dbReference type="InterPro" id="IPR003033">
    <property type="entry name" value="SCP2_sterol-bd_dom"/>
</dbReference>
<comment type="similarity">
    <text evidence="1">Belongs to the band 7/mec-2 family.</text>
</comment>
<accession>A0AAD8F1L7</accession>
<dbReference type="FunFam" id="3.30.479.30:FF:000004">
    <property type="entry name" value="Putative membrane protease family, stomatin"/>
    <property type="match status" value="1"/>
</dbReference>
<keyword evidence="5" id="KW-1185">Reference proteome</keyword>
<feature type="transmembrane region" description="Helical" evidence="2">
    <location>
        <begin position="79"/>
        <end position="104"/>
    </location>
</feature>
<sequence length="458" mass="50608">MASQSTQSHSVKYTALPSSDFDDYGQAFDFSSIFSYNKNTSSSGYQSQNFRSIFTYERNNGSLGKHGKQKTRQLNSDRLARFCLLFAYFVMYIMIFPVLIWFTLKKIPENERLVVFRLGHLLKSKGPGIVLVFPLIDTFQKVNIGLKAFSVPPKQIITADKSIIEVGADIYFQIVDAEKSVSNIQNLDLSIRILLQTALCNLLVQKKLPEIEGERIAIANAVMVSSNKTCQNWGVTITRAELSHIKVLQGPPTKKPAQLCMPPGLFGGSDVPFNISQLAQLITENQGSDHTETIVNLLQTFVGGIKPVEDNAKQLHDSIVQKKEPTETQPIESVNNVELFPALDVDGILLLIQKALNENLVQKISETFQFEVSGSGTYYLDLKNGQGSVGHGPDPTGHPSAVLSLSFADLQAMLFGQLKPFHAYMSGRLKVAGDTAAALKLEELGLRIQHLTNKNMPC</sequence>
<gene>
    <name evidence="4" type="ORF">Bpfe_022179</name>
</gene>
<dbReference type="Pfam" id="PF01145">
    <property type="entry name" value="Band_7"/>
    <property type="match status" value="1"/>
</dbReference>
<name>A0AAD8F1L7_BIOPF</name>
<evidence type="ECO:0000256" key="1">
    <source>
        <dbReference type="ARBA" id="ARBA00008164"/>
    </source>
</evidence>
<dbReference type="InterPro" id="IPR001972">
    <property type="entry name" value="Stomatin_HflK_fam"/>
</dbReference>
<organism evidence="4 5">
    <name type="scientific">Biomphalaria pfeifferi</name>
    <name type="common">Bloodfluke planorb</name>
    <name type="synonym">Freshwater snail</name>
    <dbReference type="NCBI Taxonomy" id="112525"/>
    <lineage>
        <taxon>Eukaryota</taxon>
        <taxon>Metazoa</taxon>
        <taxon>Spiralia</taxon>
        <taxon>Lophotrochozoa</taxon>
        <taxon>Mollusca</taxon>
        <taxon>Gastropoda</taxon>
        <taxon>Heterobranchia</taxon>
        <taxon>Euthyneura</taxon>
        <taxon>Panpulmonata</taxon>
        <taxon>Hygrophila</taxon>
        <taxon>Lymnaeoidea</taxon>
        <taxon>Planorbidae</taxon>
        <taxon>Biomphalaria</taxon>
    </lineage>
</organism>
<proteinExistence type="inferred from homology"/>
<dbReference type="Pfam" id="PF02036">
    <property type="entry name" value="SCP2"/>
    <property type="match status" value="1"/>
</dbReference>
<dbReference type="Gene3D" id="3.30.1050.10">
    <property type="entry name" value="SCP2 sterol-binding domain"/>
    <property type="match status" value="1"/>
</dbReference>
<dbReference type="PANTHER" id="PTHR10264:SF130">
    <property type="entry name" value="STOMATIN-LIKE PROTEIN 1"/>
    <property type="match status" value="1"/>
</dbReference>
<dbReference type="InterPro" id="IPR036013">
    <property type="entry name" value="Band_7/SPFH_dom_sf"/>
</dbReference>
<dbReference type="SUPFAM" id="SSF55718">
    <property type="entry name" value="SCP-like"/>
    <property type="match status" value="1"/>
</dbReference>
<feature type="domain" description="Band 7" evidence="3">
    <location>
        <begin position="102"/>
        <end position="259"/>
    </location>
</feature>